<proteinExistence type="predicted"/>
<name>A0A7X0MP51_9SPHN</name>
<dbReference type="InterPro" id="IPR003718">
    <property type="entry name" value="OsmC/Ohr_fam"/>
</dbReference>
<dbReference type="PANTHER" id="PTHR42830">
    <property type="entry name" value="OSMOTICALLY INDUCIBLE FAMILY PROTEIN"/>
    <property type="match status" value="1"/>
</dbReference>
<dbReference type="AlphaFoldDB" id="A0A7X0MP51"/>
<keyword evidence="4" id="KW-1185">Reference proteome</keyword>
<evidence type="ECO:0000313" key="4">
    <source>
        <dbReference type="Proteomes" id="UP000560131"/>
    </source>
</evidence>
<reference evidence="2 3" key="2">
    <citation type="submission" date="2020-08" db="EMBL/GenBank/DDBJ databases">
        <title>The Agave Microbiome: Exploring the role of microbial communities in plant adaptations to desert environments.</title>
        <authorList>
            <person name="Partida-Martinez L.P."/>
        </authorList>
    </citation>
    <scope>NUCLEOTIDE SEQUENCE [LARGE SCALE GENOMIC DNA]</scope>
    <source>
        <strain evidence="2 3">AS3.13</strain>
    </source>
</reference>
<dbReference type="PANTHER" id="PTHR42830:SF2">
    <property type="entry name" value="OSMC_OHR FAMILY PROTEIN"/>
    <property type="match status" value="1"/>
</dbReference>
<reference evidence="1 4" key="1">
    <citation type="submission" date="2020-08" db="EMBL/GenBank/DDBJ databases">
        <title>Genomic Encyclopedia of Type Strains, Phase IV (KMG-IV): sequencing the most valuable type-strain genomes for metagenomic binning, comparative biology and taxonomic classification.</title>
        <authorList>
            <person name="Goeker M."/>
        </authorList>
    </citation>
    <scope>NUCLEOTIDE SEQUENCE [LARGE SCALE GENOMIC DNA]</scope>
    <source>
        <strain evidence="1 4">DSM 101535</strain>
    </source>
</reference>
<dbReference type="EMBL" id="JACHBT010000022">
    <property type="protein sequence ID" value="MBB6506387.1"/>
    <property type="molecule type" value="Genomic_DNA"/>
</dbReference>
<dbReference type="Proteomes" id="UP000560131">
    <property type="component" value="Unassembled WGS sequence"/>
</dbReference>
<accession>A0A7X0MP51</accession>
<evidence type="ECO:0000313" key="1">
    <source>
        <dbReference type="EMBL" id="MBB5725858.1"/>
    </source>
</evidence>
<reference evidence="2 3" key="3">
    <citation type="submission" date="2020-08" db="EMBL/GenBank/DDBJ databases">
        <authorList>
            <person name="Partida-Martinez L."/>
            <person name="Huntemann M."/>
            <person name="Clum A."/>
            <person name="Wang J."/>
            <person name="Palaniappan K."/>
            <person name="Ritter S."/>
            <person name="Chen I.-M."/>
            <person name="Stamatis D."/>
            <person name="Reddy T."/>
            <person name="O'Malley R."/>
            <person name="Daum C."/>
            <person name="Shapiro N."/>
            <person name="Ivanova N."/>
            <person name="Kyrpides N."/>
            <person name="Woyke T."/>
        </authorList>
    </citation>
    <scope>NUCLEOTIDE SEQUENCE [LARGE SCALE GENOMIC DNA]</scope>
    <source>
        <strain evidence="2 3">AS3.13</strain>
    </source>
</reference>
<dbReference type="InterPro" id="IPR052707">
    <property type="entry name" value="OsmC_Ohr_Peroxiredoxin"/>
</dbReference>
<gene>
    <name evidence="2" type="ORF">F4693_003389</name>
    <name evidence="1" type="ORF">FHS97_001790</name>
</gene>
<dbReference type="SUPFAM" id="SSF82784">
    <property type="entry name" value="OsmC-like"/>
    <property type="match status" value="1"/>
</dbReference>
<protein>
    <submittedName>
        <fullName evidence="2">Organic hydroperoxide reductase OsmC/OhrA</fullName>
    </submittedName>
</protein>
<dbReference type="InterPro" id="IPR015946">
    <property type="entry name" value="KH_dom-like_a/b"/>
</dbReference>
<sequence>MTRVWLRWTGNRGVGTAGYTSYARDHEIAAEGKPVIAGSSDPRFRGDATRWNPEELLLGAISACHQLWYLHLCADAGIVVTDYHDEADAVLTLDKDGNGQVSEATLRPHVTIAAGGDAALAEALHAEAQRRCFIARSVAFPVRHAAVIAVAAVCSG</sequence>
<evidence type="ECO:0000313" key="3">
    <source>
        <dbReference type="Proteomes" id="UP000522313"/>
    </source>
</evidence>
<dbReference type="InterPro" id="IPR036102">
    <property type="entry name" value="OsmC/Ohrsf"/>
</dbReference>
<dbReference type="Proteomes" id="UP000522313">
    <property type="component" value="Unassembled WGS sequence"/>
</dbReference>
<evidence type="ECO:0000313" key="2">
    <source>
        <dbReference type="EMBL" id="MBB6506387.1"/>
    </source>
</evidence>
<organism evidence="2 3">
    <name type="scientific">Sphingomonas endophytica</name>
    <dbReference type="NCBI Taxonomy" id="869719"/>
    <lineage>
        <taxon>Bacteria</taxon>
        <taxon>Pseudomonadati</taxon>
        <taxon>Pseudomonadota</taxon>
        <taxon>Alphaproteobacteria</taxon>
        <taxon>Sphingomonadales</taxon>
        <taxon>Sphingomonadaceae</taxon>
        <taxon>Sphingomonas</taxon>
    </lineage>
</organism>
<comment type="caution">
    <text evidence="2">The sequence shown here is derived from an EMBL/GenBank/DDBJ whole genome shotgun (WGS) entry which is preliminary data.</text>
</comment>
<dbReference type="Pfam" id="PF02566">
    <property type="entry name" value="OsmC"/>
    <property type="match status" value="1"/>
</dbReference>
<dbReference type="RefSeq" id="WP_184035970.1">
    <property type="nucleotide sequence ID" value="NZ_BAABAR010000003.1"/>
</dbReference>
<dbReference type="Gene3D" id="3.30.300.20">
    <property type="match status" value="1"/>
</dbReference>
<dbReference type="EMBL" id="JACIJN010000005">
    <property type="protein sequence ID" value="MBB5725858.1"/>
    <property type="molecule type" value="Genomic_DNA"/>
</dbReference>